<protein>
    <recommendedName>
        <fullName evidence="4">AG2 protein</fullName>
    </recommendedName>
</protein>
<dbReference type="RefSeq" id="WP_033209570.1">
    <property type="nucleotide sequence ID" value="NZ_LGUP01000379.1"/>
</dbReference>
<feature type="region of interest" description="Disordered" evidence="1">
    <location>
        <begin position="758"/>
        <end position="778"/>
    </location>
</feature>
<name>A0A0L8JHN4_STRVR</name>
<dbReference type="PATRIC" id="fig|1938.6.peg.6725"/>
<dbReference type="OrthoDB" id="3846417at2"/>
<evidence type="ECO:0008006" key="4">
    <source>
        <dbReference type="Google" id="ProtNLM"/>
    </source>
</evidence>
<proteinExistence type="predicted"/>
<evidence type="ECO:0000313" key="2">
    <source>
        <dbReference type="EMBL" id="KOG13119.1"/>
    </source>
</evidence>
<dbReference type="AlphaFoldDB" id="A0A0L8JHN4"/>
<dbReference type="Proteomes" id="UP000037023">
    <property type="component" value="Unassembled WGS sequence"/>
</dbReference>
<comment type="caution">
    <text evidence="2">The sequence shown here is derived from an EMBL/GenBank/DDBJ whole genome shotgun (WGS) entry which is preliminary data.</text>
</comment>
<dbReference type="EMBL" id="LGUP01000379">
    <property type="protein sequence ID" value="KOG13119.1"/>
    <property type="molecule type" value="Genomic_DNA"/>
</dbReference>
<reference evidence="2 3" key="1">
    <citation type="submission" date="2015-06" db="EMBL/GenBank/DDBJ databases">
        <authorList>
            <person name="Hoefler B.C."/>
            <person name="Straight P.D."/>
        </authorList>
    </citation>
    <scope>NUCLEOTIDE SEQUENCE [LARGE SCALE GENOMIC DNA]</scope>
    <source>
        <strain evidence="2 3">NRRL 3427</strain>
    </source>
</reference>
<gene>
    <name evidence="2" type="ORF">ADK34_31350</name>
</gene>
<organism evidence="2 3">
    <name type="scientific">Streptomyces viridochromogenes</name>
    <dbReference type="NCBI Taxonomy" id="1938"/>
    <lineage>
        <taxon>Bacteria</taxon>
        <taxon>Bacillati</taxon>
        <taxon>Actinomycetota</taxon>
        <taxon>Actinomycetes</taxon>
        <taxon>Kitasatosporales</taxon>
        <taxon>Streptomycetaceae</taxon>
        <taxon>Streptomyces</taxon>
    </lineage>
</organism>
<evidence type="ECO:0000256" key="1">
    <source>
        <dbReference type="SAM" id="MobiDB-lite"/>
    </source>
</evidence>
<evidence type="ECO:0000313" key="3">
    <source>
        <dbReference type="Proteomes" id="UP000037023"/>
    </source>
</evidence>
<sequence>MLTFDNVYHAPLDRMKASADDWAAMKGKLDTLAQDAQSTMAAKARDDYWRGVNAEVTKPFVDKTAKEFADAAKAADGIHKVLEDGYNAFKKAKDDLKKIVDTEAPAKGFVVKSGKVEAVEPLSRTKDQGMRHDPDFQDMVRKERADIEAMQRRIDAIVETCDDADVSCSNALKANITGDQHNFSAPKYTSLDAEEAQRAVDLAKKGRDISHEELMRLNELLKDNSGSKEFSRTFYDGMGPKGALEFFGQLSTDTYDYTKVDKQRLADVQDLQKNLGLNLATATQGGDAWTEKWSADMRKLGTERIPLVKYDNNPAFGYQLLGGIMRYGDYDKKFLVPIAEHVTQLHAKDPYLFANSKPMIGGGLQNQYNPSGVNGSGFDPMISMLEALGHSPEASKEFFSKEPLTSYKEDGSVGGELNLGKDKDGKAITNYLDFFGNEKYELFPDIDGHDPDAAKKSADYMPDALGHALESATLGHAWDDPTPELKRDEDTAKIMSDVVAKYGGDAELLKKWQSPLADSLGNMGAGYIDDLNWALDKNTPESPFMPSKDGAAHPEFGRDGAVAFLSTLGQHPDAYATVSTAERLYTTSVLEAQVGPDGKIDEGNARATVYTGATLQGVLDESRGAQVEAEGMKKHEEYEKAQAAKAGWVELGATVGIAAGVAFLPATAAVGAAAVLVPLAVDTGSGVMEQLAGQVIGDWSDKSVEDHKDKTEDEIHENNKAMYTAGRYSAESPMERFLAEHRSQVSSDFRQDMIQSVSTGYGMGNDHARQIGNAPETG</sequence>
<accession>A0A0L8JHN4</accession>